<dbReference type="EMBL" id="GDAI01002565">
    <property type="protein sequence ID" value="JAI15038.1"/>
    <property type="molecule type" value="mRNA"/>
</dbReference>
<feature type="transmembrane region" description="Helical" evidence="2">
    <location>
        <begin position="62"/>
        <end position="81"/>
    </location>
</feature>
<sequence>IVFTSIVNGIDGQSINKNQANDWEAIARQIINSDFNNDTNVETETSRPFAEVPKSTMDIITVVWYLSTFLALAAFFFLMVCSDRRCGRGRNEPQTPQQAPPTPAPSYSEFAPPSYDTVMKLYPKIYVVPIHEKRPEKKNCDISFHTVNELQKIS</sequence>
<keyword evidence="2" id="KW-0812">Transmembrane</keyword>
<keyword evidence="2" id="KW-1133">Transmembrane helix</keyword>
<accession>A0A0K8TLJ2</accession>
<keyword evidence="2" id="KW-0472">Membrane</keyword>
<feature type="region of interest" description="Disordered" evidence="1">
    <location>
        <begin position="88"/>
        <end position="108"/>
    </location>
</feature>
<feature type="non-terminal residue" evidence="3">
    <location>
        <position position="1"/>
    </location>
</feature>
<evidence type="ECO:0000256" key="1">
    <source>
        <dbReference type="SAM" id="MobiDB-lite"/>
    </source>
</evidence>
<organism evidence="3">
    <name type="scientific">Tabanus bromius</name>
    <name type="common">Band-eyed brown horse fly</name>
    <dbReference type="NCBI Taxonomy" id="304241"/>
    <lineage>
        <taxon>Eukaryota</taxon>
        <taxon>Metazoa</taxon>
        <taxon>Ecdysozoa</taxon>
        <taxon>Arthropoda</taxon>
        <taxon>Hexapoda</taxon>
        <taxon>Insecta</taxon>
        <taxon>Pterygota</taxon>
        <taxon>Neoptera</taxon>
        <taxon>Endopterygota</taxon>
        <taxon>Diptera</taxon>
        <taxon>Brachycera</taxon>
        <taxon>Tabanomorpha</taxon>
        <taxon>Tabanoidea</taxon>
        <taxon>Tabanidae</taxon>
        <taxon>Tabanus</taxon>
    </lineage>
</organism>
<dbReference type="AlphaFoldDB" id="A0A0K8TLJ2"/>
<name>A0A0K8TLJ2_TABBR</name>
<reference evidence="3" key="1">
    <citation type="journal article" date="2015" name="Insect Biochem. Mol. Biol.">
        <title>An insight into the sialome of the horse fly, Tabanus bromius.</title>
        <authorList>
            <person name="Ribeiro J.M."/>
            <person name="Kazimirova M."/>
            <person name="Takac P."/>
            <person name="Andersen J.F."/>
            <person name="Francischetti I.M."/>
        </authorList>
    </citation>
    <scope>NUCLEOTIDE SEQUENCE</scope>
</reference>
<evidence type="ECO:0000256" key="2">
    <source>
        <dbReference type="SAM" id="Phobius"/>
    </source>
</evidence>
<protein>
    <submittedName>
        <fullName evidence="3">Putative conserved plasma membrane protein</fullName>
    </submittedName>
</protein>
<proteinExistence type="evidence at transcript level"/>
<evidence type="ECO:0000313" key="3">
    <source>
        <dbReference type="EMBL" id="JAI15038.1"/>
    </source>
</evidence>